<dbReference type="EMBL" id="BAAAZG010000061">
    <property type="protein sequence ID" value="GAA4100287.1"/>
    <property type="molecule type" value="Genomic_DNA"/>
</dbReference>
<comment type="caution">
    <text evidence="2">The sequence shown here is derived from an EMBL/GenBank/DDBJ whole genome shotgun (WGS) entry which is preliminary data.</text>
</comment>
<organism evidence="2 3">
    <name type="scientific">Actinomadura miaoliensis</name>
    <dbReference type="NCBI Taxonomy" id="430685"/>
    <lineage>
        <taxon>Bacteria</taxon>
        <taxon>Bacillati</taxon>
        <taxon>Actinomycetota</taxon>
        <taxon>Actinomycetes</taxon>
        <taxon>Streptosporangiales</taxon>
        <taxon>Thermomonosporaceae</taxon>
        <taxon>Actinomadura</taxon>
    </lineage>
</organism>
<evidence type="ECO:0000313" key="2">
    <source>
        <dbReference type="EMBL" id="GAA4100287.1"/>
    </source>
</evidence>
<proteinExistence type="predicted"/>
<keyword evidence="3" id="KW-1185">Reference proteome</keyword>
<protein>
    <submittedName>
        <fullName evidence="2">Uncharacterized protein</fullName>
    </submittedName>
</protein>
<evidence type="ECO:0000313" key="3">
    <source>
        <dbReference type="Proteomes" id="UP001500683"/>
    </source>
</evidence>
<evidence type="ECO:0000256" key="1">
    <source>
        <dbReference type="SAM" id="MobiDB-lite"/>
    </source>
</evidence>
<feature type="region of interest" description="Disordered" evidence="1">
    <location>
        <begin position="21"/>
        <end position="40"/>
    </location>
</feature>
<feature type="compositionally biased region" description="Low complexity" evidence="1">
    <location>
        <begin position="21"/>
        <end position="35"/>
    </location>
</feature>
<reference evidence="3" key="1">
    <citation type="journal article" date="2019" name="Int. J. Syst. Evol. Microbiol.">
        <title>The Global Catalogue of Microorganisms (GCM) 10K type strain sequencing project: providing services to taxonomists for standard genome sequencing and annotation.</title>
        <authorList>
            <consortium name="The Broad Institute Genomics Platform"/>
            <consortium name="The Broad Institute Genome Sequencing Center for Infectious Disease"/>
            <person name="Wu L."/>
            <person name="Ma J."/>
        </authorList>
    </citation>
    <scope>NUCLEOTIDE SEQUENCE [LARGE SCALE GENOMIC DNA]</scope>
    <source>
        <strain evidence="3">JCM 16702</strain>
    </source>
</reference>
<accession>A0ABP7WZZ1</accession>
<name>A0ABP7WZZ1_9ACTN</name>
<dbReference type="Proteomes" id="UP001500683">
    <property type="component" value="Unassembled WGS sequence"/>
</dbReference>
<sequence>MPGRPIGAADTAGKLAVMWTSGRSGPGAARRAPAGFAPPPRAARSALAGFPRGAASPCPVQSFLFGHSRAEVVYDCR</sequence>
<gene>
    <name evidence="2" type="ORF">GCM10022214_76940</name>
</gene>